<dbReference type="RefSeq" id="WP_213541016.1">
    <property type="nucleotide sequence ID" value="NZ_AP023418.1"/>
</dbReference>
<feature type="transmembrane region" description="Helical" evidence="1">
    <location>
        <begin position="144"/>
        <end position="164"/>
    </location>
</feature>
<feature type="transmembrane region" description="Helical" evidence="1">
    <location>
        <begin position="296"/>
        <end position="315"/>
    </location>
</feature>
<feature type="transmembrane region" description="Helical" evidence="1">
    <location>
        <begin position="364"/>
        <end position="383"/>
    </location>
</feature>
<feature type="transmembrane region" description="Helical" evidence="1">
    <location>
        <begin position="30"/>
        <end position="48"/>
    </location>
</feature>
<keyword evidence="1" id="KW-0472">Membrane</keyword>
<name>A0A810Q2A1_9FIRM</name>
<reference evidence="2" key="1">
    <citation type="submission" date="2020-09" db="EMBL/GenBank/DDBJ databases">
        <title>New species isolated from human feces.</title>
        <authorList>
            <person name="Kitahara M."/>
            <person name="Shigeno Y."/>
            <person name="Shime M."/>
            <person name="Matsumoto Y."/>
            <person name="Nakamura S."/>
            <person name="Motooka D."/>
            <person name="Fukuoka S."/>
            <person name="Nishikawa H."/>
            <person name="Benno Y."/>
        </authorList>
    </citation>
    <scope>NUCLEOTIDE SEQUENCE</scope>
    <source>
        <strain evidence="2">MM50</strain>
    </source>
</reference>
<evidence type="ECO:0000313" key="3">
    <source>
        <dbReference type="Proteomes" id="UP000681035"/>
    </source>
</evidence>
<dbReference type="KEGG" id="vcop:MM50RIKEN_22220"/>
<feature type="transmembrane region" description="Helical" evidence="1">
    <location>
        <begin position="257"/>
        <end position="276"/>
    </location>
</feature>
<organism evidence="2 3">
    <name type="scientific">Vescimonas coprocola</name>
    <dbReference type="NCBI Taxonomy" id="2714355"/>
    <lineage>
        <taxon>Bacteria</taxon>
        <taxon>Bacillati</taxon>
        <taxon>Bacillota</taxon>
        <taxon>Clostridia</taxon>
        <taxon>Eubacteriales</taxon>
        <taxon>Oscillospiraceae</taxon>
        <taxon>Vescimonas</taxon>
    </lineage>
</organism>
<proteinExistence type="predicted"/>
<protein>
    <submittedName>
        <fullName evidence="2">Uncharacterized protein</fullName>
    </submittedName>
</protein>
<dbReference type="EMBL" id="AP023418">
    <property type="protein sequence ID" value="BCK82459.1"/>
    <property type="molecule type" value="Genomic_DNA"/>
</dbReference>
<sequence length="600" mass="65376">MSWEVLTMRSVTSFFNPALARSDLRRHWPIPFLYTAIWLVALPVQLYLRHIAEGASYGTRTVSEVCQGTYSMGVIMAFVFGGVLAMALYSYLMNGRSVGLIHSLPLKRQTLFFTQLLTGFAMLTAGNLLVVLVSLLVCGEPGPLLVWLAVVTLAEIFFLALGTLCAMLTGWLLAVPVLYVGINFLVMAVMQLIHWLAELFIFGYQEDGFGSFTLWCTPVVQLVRRLTDPQGVVAEYVGYPVVSADVSPLENGGWQALGIYAAAAVAILALACMLCIRRRSELSGDVAAFPWMRPVLRYGVGCIGGLALGMILYSVTFGLARSNDIRAYLPGMLLCVVLMTLVCSFGMSMLLGKSLKIFRRTWKGTVLLAALLAAVCVCVRMDVAGVERRVPKADEIESVTAQCRNIQPFTATSGDTETIEAIRAIHRAILEQAEDGDVDLDGTPLIEDGQYIWIRLKYTLTDGSTLERGYNVPVRRASALYTAINRMMSTPLARQELVISGTADADSAPLGGSIYSVDTGDVRNLTAVEAQMLYQAAQQDVAQGRVISDILSDTGYSPLQVDITGNDWDCVLNLDNFTDDAHTLELVNRFLSGGDGESGE</sequence>
<feature type="transmembrane region" description="Helical" evidence="1">
    <location>
        <begin position="68"/>
        <end position="92"/>
    </location>
</feature>
<feature type="transmembrane region" description="Helical" evidence="1">
    <location>
        <begin position="112"/>
        <end position="138"/>
    </location>
</feature>
<feature type="transmembrane region" description="Helical" evidence="1">
    <location>
        <begin position="327"/>
        <end position="352"/>
    </location>
</feature>
<accession>A0A810Q2A1</accession>
<evidence type="ECO:0000256" key="1">
    <source>
        <dbReference type="SAM" id="Phobius"/>
    </source>
</evidence>
<dbReference type="AlphaFoldDB" id="A0A810Q2A1"/>
<keyword evidence="1" id="KW-1133">Transmembrane helix</keyword>
<gene>
    <name evidence="2" type="ORF">MM50RIKEN_22220</name>
</gene>
<keyword evidence="3" id="KW-1185">Reference proteome</keyword>
<feature type="transmembrane region" description="Helical" evidence="1">
    <location>
        <begin position="171"/>
        <end position="197"/>
    </location>
</feature>
<dbReference type="Proteomes" id="UP000681035">
    <property type="component" value="Chromosome"/>
</dbReference>
<keyword evidence="1" id="KW-0812">Transmembrane</keyword>
<evidence type="ECO:0000313" key="2">
    <source>
        <dbReference type="EMBL" id="BCK82459.1"/>
    </source>
</evidence>